<dbReference type="InterPro" id="IPR012338">
    <property type="entry name" value="Beta-lactam/transpept-like"/>
</dbReference>
<sequence>MLPVRSSLLGYDNHITEDMAFDHNPMRKTLEEEMPKFTPGVSSGCHLLAYGWLVDRIVRHAGDKRRGIGQFFREEVTKSTVS</sequence>
<dbReference type="AlphaFoldDB" id="A0AAD5QYC1"/>
<accession>A0AAD5QYC1</accession>
<gene>
    <name evidence="1" type="ORF">KIN20_026699</name>
</gene>
<name>A0AAD5QYC1_PARTN</name>
<evidence type="ECO:0008006" key="3">
    <source>
        <dbReference type="Google" id="ProtNLM"/>
    </source>
</evidence>
<dbReference type="Proteomes" id="UP001196413">
    <property type="component" value="Unassembled WGS sequence"/>
</dbReference>
<protein>
    <recommendedName>
        <fullName evidence="3">Beta-lactamase-related domain-containing protein</fullName>
    </recommendedName>
</protein>
<dbReference type="PANTHER" id="PTHR43319">
    <property type="entry name" value="BETA-LACTAMASE-RELATED"/>
    <property type="match status" value="1"/>
</dbReference>
<reference evidence="1" key="1">
    <citation type="submission" date="2021-06" db="EMBL/GenBank/DDBJ databases">
        <title>Parelaphostrongylus tenuis whole genome reference sequence.</title>
        <authorList>
            <person name="Garwood T.J."/>
            <person name="Larsen P.A."/>
            <person name="Fountain-Jones N.M."/>
            <person name="Garbe J.R."/>
            <person name="Macchietto M.G."/>
            <person name="Kania S.A."/>
            <person name="Gerhold R.W."/>
            <person name="Richards J.E."/>
            <person name="Wolf T.M."/>
        </authorList>
    </citation>
    <scope>NUCLEOTIDE SEQUENCE</scope>
    <source>
        <strain evidence="1">MNPRO001-30</strain>
        <tissue evidence="1">Meninges</tissue>
    </source>
</reference>
<dbReference type="Gene3D" id="3.40.710.10">
    <property type="entry name" value="DD-peptidase/beta-lactamase superfamily"/>
    <property type="match status" value="1"/>
</dbReference>
<keyword evidence="2" id="KW-1185">Reference proteome</keyword>
<proteinExistence type="predicted"/>
<evidence type="ECO:0000313" key="2">
    <source>
        <dbReference type="Proteomes" id="UP001196413"/>
    </source>
</evidence>
<comment type="caution">
    <text evidence="1">The sequence shown here is derived from an EMBL/GenBank/DDBJ whole genome shotgun (WGS) entry which is preliminary data.</text>
</comment>
<organism evidence="1 2">
    <name type="scientific">Parelaphostrongylus tenuis</name>
    <name type="common">Meningeal worm</name>
    <dbReference type="NCBI Taxonomy" id="148309"/>
    <lineage>
        <taxon>Eukaryota</taxon>
        <taxon>Metazoa</taxon>
        <taxon>Ecdysozoa</taxon>
        <taxon>Nematoda</taxon>
        <taxon>Chromadorea</taxon>
        <taxon>Rhabditida</taxon>
        <taxon>Rhabditina</taxon>
        <taxon>Rhabditomorpha</taxon>
        <taxon>Strongyloidea</taxon>
        <taxon>Metastrongylidae</taxon>
        <taxon>Parelaphostrongylus</taxon>
    </lineage>
</organism>
<evidence type="ECO:0000313" key="1">
    <source>
        <dbReference type="EMBL" id="KAJ1366107.1"/>
    </source>
</evidence>
<dbReference type="PANTHER" id="PTHR43319:SF2">
    <property type="entry name" value="BETA-LACTAMASE-RELATED DOMAIN-CONTAINING PROTEIN"/>
    <property type="match status" value="1"/>
</dbReference>
<dbReference type="EMBL" id="JAHQIW010005468">
    <property type="protein sequence ID" value="KAJ1366107.1"/>
    <property type="molecule type" value="Genomic_DNA"/>
</dbReference>
<dbReference type="InterPro" id="IPR052907">
    <property type="entry name" value="Beta-lactamase/esterase"/>
</dbReference>